<dbReference type="PANTHER" id="PTHR10430:SF16">
    <property type="entry name" value="PEROXIREDOXIN-5, MITOCHONDRIAL"/>
    <property type="match status" value="1"/>
</dbReference>
<dbReference type="GO" id="GO:0008379">
    <property type="term" value="F:thioredoxin peroxidase activity"/>
    <property type="evidence" value="ECO:0007669"/>
    <property type="project" value="InterPro"/>
</dbReference>
<evidence type="ECO:0000313" key="6">
    <source>
        <dbReference type="EMBL" id="ARU00058.1"/>
    </source>
</evidence>
<dbReference type="InterPro" id="IPR013740">
    <property type="entry name" value="Redoxin"/>
</dbReference>
<sequence length="181" mass="20027">MTPQSVPEAVFHTRVRNPDIAGDNPFEWKQLSTGDVFAGKRVVVFALPGAFTPACSESHLPGYERLHDQFTAQGVDSVVCVAVNDAFVMFQWAKSQNIQKVFMLPDGNAEFTRKMGMLVDRSTQGLGMRSWRYSMLVENGAITKLFAEPGLRDNPPGVPMAVSSAETMLDYLQHHHQPSSV</sequence>
<dbReference type="EMBL" id="CP021431">
    <property type="protein sequence ID" value="ARU00058.1"/>
    <property type="molecule type" value="Genomic_DNA"/>
</dbReference>
<dbReference type="GO" id="GO:0005737">
    <property type="term" value="C:cytoplasm"/>
    <property type="evidence" value="ECO:0007669"/>
    <property type="project" value="TreeGrafter"/>
</dbReference>
<evidence type="ECO:0000256" key="2">
    <source>
        <dbReference type="ARBA" id="ARBA00023002"/>
    </source>
</evidence>
<dbReference type="EC" id="1.11.1.27" evidence="4"/>
<proteinExistence type="inferred from homology"/>
<evidence type="ECO:0000259" key="5">
    <source>
        <dbReference type="PROSITE" id="PS51352"/>
    </source>
</evidence>
<reference evidence="6 7" key="1">
    <citation type="submission" date="2017-05" db="EMBL/GenBank/DDBJ databases">
        <title>Genome Sequence of Loktanella vestfoldensis Strain SMR4r Isolated from a Culture of the Diatom Skeletonema marinoi.</title>
        <authorList>
            <person name="Topel M."/>
            <person name="Pinder M.I.M."/>
            <person name="Johansson O.N."/>
            <person name="Kourtchenko O."/>
            <person name="Godhe A."/>
            <person name="Clarke A.K."/>
        </authorList>
    </citation>
    <scope>NUCLEOTIDE SEQUENCE [LARGE SCALE GENOMIC DNA]</scope>
    <source>
        <strain evidence="6 7">SMR4r</strain>
    </source>
</reference>
<feature type="domain" description="Thioredoxin" evidence="5">
    <location>
        <begin position="1"/>
        <end position="174"/>
    </location>
</feature>
<dbReference type="Pfam" id="PF08534">
    <property type="entry name" value="Redoxin"/>
    <property type="match status" value="1"/>
</dbReference>
<dbReference type="AlphaFoldDB" id="A0A1Y0E978"/>
<keyword evidence="2 4" id="KW-0560">Oxidoreductase</keyword>
<organism evidence="6 7">
    <name type="scientific">Yoonia vestfoldensis</name>
    <dbReference type="NCBI Taxonomy" id="245188"/>
    <lineage>
        <taxon>Bacteria</taxon>
        <taxon>Pseudomonadati</taxon>
        <taxon>Pseudomonadota</taxon>
        <taxon>Alphaproteobacteria</taxon>
        <taxon>Rhodobacterales</taxon>
        <taxon>Paracoccaceae</taxon>
        <taxon>Yoonia</taxon>
    </lineage>
</organism>
<dbReference type="SUPFAM" id="SSF52833">
    <property type="entry name" value="Thioredoxin-like"/>
    <property type="match status" value="1"/>
</dbReference>
<dbReference type="CDD" id="cd03013">
    <property type="entry name" value="PRX5_like"/>
    <property type="match status" value="1"/>
</dbReference>
<dbReference type="RefSeq" id="WP_087206337.1">
    <property type="nucleotide sequence ID" value="NZ_CP021431.1"/>
</dbReference>
<comment type="function">
    <text evidence="4">Thiol-specific peroxidase that catalyzes the reduction of hydrogen peroxide and organic hydroperoxides to water and alcohols, respectively. Plays a role in cell protection against oxidative stress by detoxifying peroxides.</text>
</comment>
<dbReference type="InterPro" id="IPR036249">
    <property type="entry name" value="Thioredoxin-like_sf"/>
</dbReference>
<feature type="active site" description="Cysteine sulfenic acid (-SOH) intermediate" evidence="3">
    <location>
        <position position="55"/>
    </location>
</feature>
<gene>
    <name evidence="6" type="ORF">LOKVESSMR4R_00723</name>
</gene>
<accession>A0A1Y0E978</accession>
<dbReference type="GO" id="GO:0042744">
    <property type="term" value="P:hydrogen peroxide catabolic process"/>
    <property type="evidence" value="ECO:0007669"/>
    <property type="project" value="TreeGrafter"/>
</dbReference>
<dbReference type="InterPro" id="IPR013766">
    <property type="entry name" value="Thioredoxin_domain"/>
</dbReference>
<protein>
    <recommendedName>
        <fullName evidence="4">Glutathione-dependent peroxiredoxin</fullName>
        <ecNumber evidence="4">1.11.1.27</ecNumber>
    </recommendedName>
</protein>
<dbReference type="KEGG" id="lvs:LOKVESSMR4R_00723"/>
<keyword evidence="7" id="KW-1185">Reference proteome</keyword>
<evidence type="ECO:0000313" key="7">
    <source>
        <dbReference type="Proteomes" id="UP000195273"/>
    </source>
</evidence>
<dbReference type="Gene3D" id="3.40.30.10">
    <property type="entry name" value="Glutaredoxin"/>
    <property type="match status" value="1"/>
</dbReference>
<name>A0A1Y0E978_9RHOB</name>
<evidence type="ECO:0000256" key="1">
    <source>
        <dbReference type="ARBA" id="ARBA00022559"/>
    </source>
</evidence>
<dbReference type="PROSITE" id="PS51352">
    <property type="entry name" value="THIOREDOXIN_2"/>
    <property type="match status" value="1"/>
</dbReference>
<dbReference type="OrthoDB" id="9800621at2"/>
<keyword evidence="4" id="KW-0049">Antioxidant</keyword>
<keyword evidence="1 4" id="KW-0575">Peroxidase</keyword>
<dbReference type="PANTHER" id="PTHR10430">
    <property type="entry name" value="PEROXIREDOXIN"/>
    <property type="match status" value="1"/>
</dbReference>
<comment type="similarity">
    <text evidence="4">Belongs to the peroxiredoxin family. Prx5 subfamily.</text>
</comment>
<evidence type="ECO:0000256" key="4">
    <source>
        <dbReference type="RuleBase" id="RU366011"/>
    </source>
</evidence>
<dbReference type="Proteomes" id="UP000195273">
    <property type="component" value="Chromosome"/>
</dbReference>
<dbReference type="GO" id="GO:0045454">
    <property type="term" value="P:cell redox homeostasis"/>
    <property type="evidence" value="ECO:0007669"/>
    <property type="project" value="TreeGrafter"/>
</dbReference>
<comment type="catalytic activity">
    <reaction evidence="4">
        <text>a hydroperoxide + 2 glutathione = an alcohol + glutathione disulfide + H2O</text>
        <dbReference type="Rhea" id="RHEA:62632"/>
        <dbReference type="ChEBI" id="CHEBI:15377"/>
        <dbReference type="ChEBI" id="CHEBI:30879"/>
        <dbReference type="ChEBI" id="CHEBI:35924"/>
        <dbReference type="ChEBI" id="CHEBI:57925"/>
        <dbReference type="ChEBI" id="CHEBI:58297"/>
        <dbReference type="EC" id="1.11.1.27"/>
    </reaction>
</comment>
<dbReference type="GO" id="GO:0034599">
    <property type="term" value="P:cellular response to oxidative stress"/>
    <property type="evidence" value="ECO:0007669"/>
    <property type="project" value="InterPro"/>
</dbReference>
<evidence type="ECO:0000256" key="3">
    <source>
        <dbReference type="PIRSR" id="PIRSR637944-1"/>
    </source>
</evidence>
<keyword evidence="4" id="KW-0676">Redox-active center</keyword>
<dbReference type="InterPro" id="IPR037944">
    <property type="entry name" value="PRX5-like"/>
</dbReference>